<feature type="domain" description="HMA" evidence="4">
    <location>
        <begin position="4"/>
        <end position="70"/>
    </location>
</feature>
<name>Q97IT6_CLOAB</name>
<protein>
    <submittedName>
        <fullName evidence="5">Heavy-metal-associated domain (N-terminus) and membrane-bounded cytochrome biogenesis cycZ-like domain, possible membrane copper tolerance protein</fullName>
    </submittedName>
</protein>
<dbReference type="OrthoDB" id="9800141at2"/>
<feature type="region of interest" description="Disordered" evidence="2">
    <location>
        <begin position="439"/>
        <end position="460"/>
    </location>
</feature>
<dbReference type="HOGENOM" id="CLU_032635_2_0_9"/>
<dbReference type="RefSeq" id="WP_010964862.1">
    <property type="nucleotide sequence ID" value="NC_003030.1"/>
</dbReference>
<feature type="transmembrane region" description="Helical" evidence="3">
    <location>
        <begin position="182"/>
        <end position="204"/>
    </location>
</feature>
<gene>
    <name evidence="5" type="ordered locus">CA_C1554</name>
</gene>
<dbReference type="InterPro" id="IPR036163">
    <property type="entry name" value="HMA_dom_sf"/>
</dbReference>
<dbReference type="eggNOG" id="COG2608">
    <property type="taxonomic scope" value="Bacteria"/>
</dbReference>
<dbReference type="InterPro" id="IPR006121">
    <property type="entry name" value="HMA_dom"/>
</dbReference>
<feature type="transmembrane region" description="Helical" evidence="3">
    <location>
        <begin position="156"/>
        <end position="176"/>
    </location>
</feature>
<dbReference type="Pfam" id="PF13386">
    <property type="entry name" value="DsbD_2"/>
    <property type="match status" value="1"/>
</dbReference>
<proteinExistence type="predicted"/>
<accession>Q97IT6</accession>
<keyword evidence="1" id="KW-0479">Metal-binding</keyword>
<evidence type="ECO:0000259" key="4">
    <source>
        <dbReference type="PROSITE" id="PS50846"/>
    </source>
</evidence>
<dbReference type="PROSITE" id="PS50846">
    <property type="entry name" value="HMA_2"/>
    <property type="match status" value="1"/>
</dbReference>
<evidence type="ECO:0000256" key="2">
    <source>
        <dbReference type="SAM" id="MobiDB-lite"/>
    </source>
</evidence>
<evidence type="ECO:0000313" key="5">
    <source>
        <dbReference type="EMBL" id="AAK79521.1"/>
    </source>
</evidence>
<feature type="transmembrane region" description="Helical" evidence="3">
    <location>
        <begin position="77"/>
        <end position="97"/>
    </location>
</feature>
<dbReference type="KEGG" id="cac:CA_C1554"/>
<reference evidence="5 6" key="1">
    <citation type="journal article" date="2001" name="J. Bacteriol.">
        <title>Genome sequence and comparative analysis of the solvent-producing bacterium Clostridium acetobutylicum.</title>
        <authorList>
            <person name="Nolling J."/>
            <person name="Breton G."/>
            <person name="Omelchenko M.V."/>
            <person name="Makarova K.S."/>
            <person name="Zeng Q."/>
            <person name="Gibson R."/>
            <person name="Lee H.M."/>
            <person name="Dubois J."/>
            <person name="Qiu D."/>
            <person name="Hitti J."/>
            <person name="Wolf Y.I."/>
            <person name="Tatusov R.L."/>
            <person name="Sabathe F."/>
            <person name="Doucette-Stamm L."/>
            <person name="Soucaille P."/>
            <person name="Daly M.J."/>
            <person name="Bennett G.N."/>
            <person name="Koonin E.V."/>
            <person name="Smith D.R."/>
        </authorList>
    </citation>
    <scope>NUCLEOTIDE SEQUENCE [LARGE SCALE GENOMIC DNA]</scope>
    <source>
        <strain evidence="6">ATCC 824 / DSM 792 / JCM 1419 / LMG 5710 / VKM B-1787</strain>
    </source>
</reference>
<dbReference type="SUPFAM" id="SSF55008">
    <property type="entry name" value="HMA, heavy metal-associated domain"/>
    <property type="match status" value="1"/>
</dbReference>
<dbReference type="FunFam" id="3.30.70.100:FF:000001">
    <property type="entry name" value="ATPase copper transporting beta"/>
    <property type="match status" value="1"/>
</dbReference>
<dbReference type="STRING" id="272562.CA_C1554"/>
<dbReference type="Proteomes" id="UP000000814">
    <property type="component" value="Chromosome"/>
</dbReference>
<evidence type="ECO:0000313" key="6">
    <source>
        <dbReference type="Proteomes" id="UP000000814"/>
    </source>
</evidence>
<dbReference type="PANTHER" id="PTHR42208">
    <property type="entry name" value="HEAVY METAL TRANSPORTER-RELATED"/>
    <property type="match status" value="1"/>
</dbReference>
<dbReference type="GO" id="GO:0046872">
    <property type="term" value="F:metal ion binding"/>
    <property type="evidence" value="ECO:0007669"/>
    <property type="project" value="UniProtKB-KW"/>
</dbReference>
<dbReference type="InterPro" id="IPR008972">
    <property type="entry name" value="Cupredoxin"/>
</dbReference>
<feature type="transmembrane region" description="Helical" evidence="3">
    <location>
        <begin position="288"/>
        <end position="314"/>
    </location>
</feature>
<dbReference type="Gene3D" id="2.60.40.420">
    <property type="entry name" value="Cupredoxins - blue copper proteins"/>
    <property type="match status" value="1"/>
</dbReference>
<evidence type="ECO:0000256" key="3">
    <source>
        <dbReference type="SAM" id="Phobius"/>
    </source>
</evidence>
<dbReference type="CDD" id="cd00371">
    <property type="entry name" value="HMA"/>
    <property type="match status" value="1"/>
</dbReference>
<dbReference type="PIR" id="F97091">
    <property type="entry name" value="F97091"/>
</dbReference>
<dbReference type="eggNOG" id="COG4633">
    <property type="taxonomic scope" value="Bacteria"/>
</dbReference>
<keyword evidence="3" id="KW-0812">Transmembrane</keyword>
<feature type="compositionally biased region" description="Low complexity" evidence="2">
    <location>
        <begin position="446"/>
        <end position="460"/>
    </location>
</feature>
<dbReference type="PROSITE" id="PS01047">
    <property type="entry name" value="HMA_1"/>
    <property type="match status" value="1"/>
</dbReference>
<evidence type="ECO:0000256" key="1">
    <source>
        <dbReference type="ARBA" id="ARBA00022723"/>
    </source>
</evidence>
<dbReference type="AlphaFoldDB" id="Q97IT6"/>
<dbReference type="eggNOG" id="COG2836">
    <property type="taxonomic scope" value="Bacteria"/>
</dbReference>
<dbReference type="PANTHER" id="PTHR42208:SF1">
    <property type="entry name" value="HEAVY METAL TRANSPORTER"/>
    <property type="match status" value="1"/>
</dbReference>
<dbReference type="Pfam" id="PF00403">
    <property type="entry name" value="HMA"/>
    <property type="match status" value="1"/>
</dbReference>
<dbReference type="GeneID" id="44998053"/>
<sequence length="601" mass="64253">MSIKKDSIKVYDMTCTSCEKKIEKALKTLPGVISVKASFVKQIVTIEYDDTICTIQKIKSEINSAGYRTEAKNIYKIAGFALIALFMVFMSTSTSGFDITSKLKGATYFIIFIVGVLTSIHCVGMCGGILLSQSITKEGNKSSSIKSAILYNSGRVLSYTILGGIVGALGSVFNLSLGLKSFLQIFAAAFMIIMGLNMSGFSLFRKIQLKLPFPRRIFKKAPKTPFFIGMLNGLMPCGPLQTMQLYALSTGSPIKGALSLFVFSLGTIPLMMTFGVLSGFISKGSTKVLLKFSGILVMVLGIIMGGRGLALAGVNVPTVSSIKNSVLASPSKDTNNSASKAKIVNGVQVIKMTADENGYTPNGLYVEKNKPVKWIIDGKSLNSCNGTIVIPDLNKEITLKSGENVIEFTPKGKDISFSCSMGMIRGVIKVVDNVASVDTSKKDSSIPKPSSGMSCCTGGSSASSSSQASSIYGSDISKVPTANLVNKANLNGNSQSLTLTGKGYEFQPLISVLNKGVETKLSVDLNGFDNPNGEYSIIDLNTRQTVTTFNGKKGIVEVDFKIDTSGSYGIVKDNNMIEALEVVDDLNTSDLEQIRTKYLGR</sequence>
<dbReference type="PATRIC" id="fig|272562.8.peg.1756"/>
<feature type="transmembrane region" description="Helical" evidence="3">
    <location>
        <begin position="258"/>
        <end position="281"/>
    </location>
</feature>
<dbReference type="InterPro" id="IPR039447">
    <property type="entry name" value="UreH-like_TM_dom"/>
</dbReference>
<organism evidence="5 6">
    <name type="scientific">Clostridium acetobutylicum (strain ATCC 824 / DSM 792 / JCM 1419 / IAM 19013 / LMG 5710 / NBRC 13948 / NRRL B-527 / VKM B-1787 / 2291 / W)</name>
    <dbReference type="NCBI Taxonomy" id="272562"/>
    <lineage>
        <taxon>Bacteria</taxon>
        <taxon>Bacillati</taxon>
        <taxon>Bacillota</taxon>
        <taxon>Clostridia</taxon>
        <taxon>Eubacteriales</taxon>
        <taxon>Clostridiaceae</taxon>
        <taxon>Clostridium</taxon>
    </lineage>
</organism>
<dbReference type="Gene3D" id="3.30.70.100">
    <property type="match status" value="1"/>
</dbReference>
<feature type="transmembrane region" description="Helical" evidence="3">
    <location>
        <begin position="109"/>
        <end position="135"/>
    </location>
</feature>
<keyword evidence="6" id="KW-1185">Reference proteome</keyword>
<feature type="transmembrane region" description="Helical" evidence="3">
    <location>
        <begin position="225"/>
        <end position="246"/>
    </location>
</feature>
<keyword evidence="3" id="KW-0472">Membrane</keyword>
<dbReference type="InterPro" id="IPR017969">
    <property type="entry name" value="Heavy-metal-associated_CS"/>
</dbReference>
<keyword evidence="3" id="KW-1133">Transmembrane helix</keyword>
<dbReference type="EMBL" id="AE001437">
    <property type="protein sequence ID" value="AAK79521.1"/>
    <property type="molecule type" value="Genomic_DNA"/>
</dbReference>